<dbReference type="Proteomes" id="UP001431019">
    <property type="component" value="Unassembled WGS sequence"/>
</dbReference>
<evidence type="ECO:0000256" key="7">
    <source>
        <dbReference type="SAM" id="Phobius"/>
    </source>
</evidence>
<dbReference type="SUPFAM" id="SSF103473">
    <property type="entry name" value="MFS general substrate transporter"/>
    <property type="match status" value="1"/>
</dbReference>
<feature type="transmembrane region" description="Helical" evidence="7">
    <location>
        <begin position="354"/>
        <end position="372"/>
    </location>
</feature>
<comment type="subcellular location">
    <subcellularLocation>
        <location evidence="1">Membrane</location>
        <topology evidence="1">Multi-pass membrane protein</topology>
    </subcellularLocation>
</comment>
<keyword evidence="5 7" id="KW-0472">Membrane</keyword>
<feature type="domain" description="Major facilitator superfamily (MFS) profile" evidence="8">
    <location>
        <begin position="30"/>
        <end position="443"/>
    </location>
</feature>
<feature type="transmembrane region" description="Helical" evidence="7">
    <location>
        <begin position="262"/>
        <end position="284"/>
    </location>
</feature>
<feature type="transmembrane region" description="Helical" evidence="7">
    <location>
        <begin position="64"/>
        <end position="84"/>
    </location>
</feature>
<feature type="transmembrane region" description="Helical" evidence="7">
    <location>
        <begin position="420"/>
        <end position="438"/>
    </location>
</feature>
<feature type="transmembrane region" description="Helical" evidence="7">
    <location>
        <begin position="167"/>
        <end position="186"/>
    </location>
</feature>
<sequence length="474" mass="51266">MSAVPSAGAGSAARIDEFEEKTYRKVVRRLLPILLLCYVVAYLDRVNVGFAKLQMLDDLGLSDTMYAIGASVFFWGYFIFEVPSNVFLHRYGARFWIARIMFTWGIVSMALAFVAPLAQLAHVETATMFYILRFLLGLCEAGFFPGVILYLNFWFPAQRQSRVMSGFLIAMPVSLMLGGVVSGWLMENTAGLLGFQGWQWMLLIEGVPSLLTAFVVYFSLDDGIEQARWLTPQEKTLLAANLQRESTHKTARFGAAVRDPRVWLLVAILLTFNTGFYGLAFWLPSIIKATGVQDPLHIGLLTAIPYGVAIIATLANAAHSKKTGERRLHAAIPALIGGIGLIMSAALAHHVVLAITFLTIATAGILALMPIYWTFPGQLLSGAAAAAGIAMINAIGNLSGFTGSMITAVAKNLTGDINNGTYALGACLLVSCVLILLVPRAMLERTGSPAGDEAGRNPTRAANTTQRARETLTP</sequence>
<gene>
    <name evidence="9" type="ORF">LJ656_23815</name>
</gene>
<evidence type="ECO:0000256" key="3">
    <source>
        <dbReference type="ARBA" id="ARBA00022692"/>
    </source>
</evidence>
<comment type="caution">
    <text evidence="9">The sequence shown here is derived from an EMBL/GenBank/DDBJ whole genome shotgun (WGS) entry which is preliminary data.</text>
</comment>
<evidence type="ECO:0000256" key="4">
    <source>
        <dbReference type="ARBA" id="ARBA00022989"/>
    </source>
</evidence>
<keyword evidence="3 7" id="KW-0812">Transmembrane</keyword>
<keyword evidence="10" id="KW-1185">Reference proteome</keyword>
<feature type="transmembrane region" description="Helical" evidence="7">
    <location>
        <begin position="26"/>
        <end position="44"/>
    </location>
</feature>
<dbReference type="Gene3D" id="1.20.1250.20">
    <property type="entry name" value="MFS general substrate transporter like domains"/>
    <property type="match status" value="2"/>
</dbReference>
<evidence type="ECO:0000259" key="8">
    <source>
        <dbReference type="PROSITE" id="PS50850"/>
    </source>
</evidence>
<dbReference type="CDD" id="cd17319">
    <property type="entry name" value="MFS_ExuT_GudP_like"/>
    <property type="match status" value="1"/>
</dbReference>
<dbReference type="RefSeq" id="WP_230511976.1">
    <property type="nucleotide sequence ID" value="NZ_JAJITD010000013.1"/>
</dbReference>
<keyword evidence="4 7" id="KW-1133">Transmembrane helix</keyword>
<dbReference type="EMBL" id="JAJITD010000013">
    <property type="protein sequence ID" value="MCC8395612.1"/>
    <property type="molecule type" value="Genomic_DNA"/>
</dbReference>
<dbReference type="InterPro" id="IPR020846">
    <property type="entry name" value="MFS_dom"/>
</dbReference>
<dbReference type="InterPro" id="IPR011701">
    <property type="entry name" value="MFS"/>
</dbReference>
<dbReference type="InterPro" id="IPR036259">
    <property type="entry name" value="MFS_trans_sf"/>
</dbReference>
<evidence type="ECO:0000256" key="2">
    <source>
        <dbReference type="ARBA" id="ARBA00022448"/>
    </source>
</evidence>
<organism evidence="9 10">
    <name type="scientific">Paraburkholderia sejongensis</name>
    <dbReference type="NCBI Taxonomy" id="2886946"/>
    <lineage>
        <taxon>Bacteria</taxon>
        <taxon>Pseudomonadati</taxon>
        <taxon>Pseudomonadota</taxon>
        <taxon>Betaproteobacteria</taxon>
        <taxon>Burkholderiales</taxon>
        <taxon>Burkholderiaceae</taxon>
        <taxon>Paraburkholderia</taxon>
    </lineage>
</organism>
<dbReference type="PANTHER" id="PTHR43791">
    <property type="entry name" value="PERMEASE-RELATED"/>
    <property type="match status" value="1"/>
</dbReference>
<accession>A0ABS8K0D4</accession>
<feature type="transmembrane region" description="Helical" evidence="7">
    <location>
        <begin position="96"/>
        <end position="118"/>
    </location>
</feature>
<dbReference type="PANTHER" id="PTHR43791:SF36">
    <property type="entry name" value="TRANSPORTER, PUTATIVE (AFU_ORTHOLOGUE AFUA_6G08340)-RELATED"/>
    <property type="match status" value="1"/>
</dbReference>
<evidence type="ECO:0000256" key="6">
    <source>
        <dbReference type="SAM" id="MobiDB-lite"/>
    </source>
</evidence>
<evidence type="ECO:0000256" key="5">
    <source>
        <dbReference type="ARBA" id="ARBA00023136"/>
    </source>
</evidence>
<feature type="transmembrane region" description="Helical" evidence="7">
    <location>
        <begin position="330"/>
        <end position="348"/>
    </location>
</feature>
<name>A0ABS8K0D4_9BURK</name>
<dbReference type="PROSITE" id="PS50850">
    <property type="entry name" value="MFS"/>
    <property type="match status" value="1"/>
</dbReference>
<evidence type="ECO:0000256" key="1">
    <source>
        <dbReference type="ARBA" id="ARBA00004141"/>
    </source>
</evidence>
<protein>
    <submittedName>
        <fullName evidence="9">MFS transporter</fullName>
    </submittedName>
</protein>
<keyword evidence="2" id="KW-0813">Transport</keyword>
<feature type="transmembrane region" description="Helical" evidence="7">
    <location>
        <begin position="130"/>
        <end position="155"/>
    </location>
</feature>
<feature type="region of interest" description="Disordered" evidence="6">
    <location>
        <begin position="447"/>
        <end position="474"/>
    </location>
</feature>
<dbReference type="Pfam" id="PF07690">
    <property type="entry name" value="MFS_1"/>
    <property type="match status" value="1"/>
</dbReference>
<feature type="transmembrane region" description="Helical" evidence="7">
    <location>
        <begin position="296"/>
        <end position="318"/>
    </location>
</feature>
<proteinExistence type="predicted"/>
<evidence type="ECO:0000313" key="10">
    <source>
        <dbReference type="Proteomes" id="UP001431019"/>
    </source>
</evidence>
<feature type="transmembrane region" description="Helical" evidence="7">
    <location>
        <begin position="379"/>
        <end position="400"/>
    </location>
</feature>
<reference evidence="9 10" key="1">
    <citation type="submission" date="2021-11" db="EMBL/GenBank/DDBJ databases">
        <authorList>
            <person name="Oh E.-T."/>
            <person name="Kim S.-B."/>
        </authorList>
    </citation>
    <scope>NUCLEOTIDE SEQUENCE [LARGE SCALE GENOMIC DNA]</scope>
    <source>
        <strain evidence="9 10">MMS20-SJTR3</strain>
    </source>
</reference>
<feature type="transmembrane region" description="Helical" evidence="7">
    <location>
        <begin position="198"/>
        <end position="220"/>
    </location>
</feature>
<evidence type="ECO:0000313" key="9">
    <source>
        <dbReference type="EMBL" id="MCC8395612.1"/>
    </source>
</evidence>